<evidence type="ECO:0000256" key="3">
    <source>
        <dbReference type="SAM" id="MobiDB-lite"/>
    </source>
</evidence>
<reference evidence="5" key="1">
    <citation type="submission" date="2025-08" db="UniProtKB">
        <authorList>
            <consortium name="RefSeq"/>
        </authorList>
    </citation>
    <scope>IDENTIFICATION</scope>
    <source>
        <tissue evidence="5">Testes</tissue>
    </source>
</reference>
<evidence type="ECO:0000313" key="5">
    <source>
        <dbReference type="RefSeq" id="XP_006820147.1"/>
    </source>
</evidence>
<dbReference type="PANTHER" id="PTHR22870:SF408">
    <property type="entry name" value="OS09G0560450 PROTEIN"/>
    <property type="match status" value="1"/>
</dbReference>
<feature type="repeat" description="RCC1" evidence="2">
    <location>
        <begin position="59"/>
        <end position="111"/>
    </location>
</feature>
<dbReference type="PANTHER" id="PTHR22870">
    <property type="entry name" value="REGULATOR OF CHROMOSOME CONDENSATION"/>
    <property type="match status" value="1"/>
</dbReference>
<feature type="compositionally biased region" description="Basic and acidic residues" evidence="3">
    <location>
        <begin position="325"/>
        <end position="334"/>
    </location>
</feature>
<organism evidence="4 5">
    <name type="scientific">Saccoglossus kowalevskii</name>
    <name type="common">Acorn worm</name>
    <dbReference type="NCBI Taxonomy" id="10224"/>
    <lineage>
        <taxon>Eukaryota</taxon>
        <taxon>Metazoa</taxon>
        <taxon>Hemichordata</taxon>
        <taxon>Enteropneusta</taxon>
        <taxon>Harrimaniidae</taxon>
        <taxon>Saccoglossus</taxon>
    </lineage>
</organism>
<name>A0ABM0MJF6_SACKO</name>
<dbReference type="InterPro" id="IPR000408">
    <property type="entry name" value="Reg_chr_condens"/>
</dbReference>
<dbReference type="PROSITE" id="PS50012">
    <property type="entry name" value="RCC1_3"/>
    <property type="match status" value="3"/>
</dbReference>
<dbReference type="PRINTS" id="PR00633">
    <property type="entry name" value="RCCNDNSATION"/>
</dbReference>
<accession>A0ABM0MJF6</accession>
<sequence length="399" mass="42982">MNNSRAQDSEEKDVQQGEACLWKGFLSNTSPLTFNIFAKKNVTKVSLGSKHCAFLVDRNEIYCHGSGEFGQLGTGKLDDVTEKPILVRDLASENVIDVACGSNHTGVVCSDGGVFCWGDNSAAQCASDKGDKITRPQQVHITNPDGDDPLIMQITCGDRHVNVLSNTGEIWSWGTGHQLGLGTGNNPVIVPQRVEALKGRKVLSISSGNVHSLAIVQKNRAGRSPTRPDDVSYCSKCNQELFSVSDQSDTVIICDHNCPDEVNLRSTPAYSIDSLDVSSVATSACSLPTVKVSPYIKNDSTKKVLFEADEDAKSDDSEGTYTLEDTAKQAKSLEEGDDATDSGMVDDTDQSQSLSDDYDEKATTSFPKGKAAKEFLKKQLAVGKKKTLQRSTGSAKKVQ</sequence>
<dbReference type="InterPro" id="IPR009091">
    <property type="entry name" value="RCC1/BLIP-II"/>
</dbReference>
<dbReference type="RefSeq" id="XP_006820147.1">
    <property type="nucleotide sequence ID" value="XM_006820084.1"/>
</dbReference>
<keyword evidence="1" id="KW-0677">Repeat</keyword>
<dbReference type="Gene3D" id="2.130.10.30">
    <property type="entry name" value="Regulator of chromosome condensation 1/beta-lactamase-inhibitor protein II"/>
    <property type="match status" value="1"/>
</dbReference>
<gene>
    <name evidence="5" type="primary">LOC102809811</name>
</gene>
<dbReference type="Proteomes" id="UP000694865">
    <property type="component" value="Unplaced"/>
</dbReference>
<evidence type="ECO:0000313" key="4">
    <source>
        <dbReference type="Proteomes" id="UP000694865"/>
    </source>
</evidence>
<evidence type="ECO:0000256" key="1">
    <source>
        <dbReference type="ARBA" id="ARBA00022737"/>
    </source>
</evidence>
<feature type="repeat" description="RCC1" evidence="2">
    <location>
        <begin position="112"/>
        <end position="167"/>
    </location>
</feature>
<proteinExistence type="predicted"/>
<dbReference type="GeneID" id="102809811"/>
<protein>
    <submittedName>
        <fullName evidence="5">Alsin-like</fullName>
    </submittedName>
</protein>
<dbReference type="InterPro" id="IPR051210">
    <property type="entry name" value="Ub_ligase/GEF_domain"/>
</dbReference>
<feature type="compositionally biased region" description="Acidic residues" evidence="3">
    <location>
        <begin position="335"/>
        <end position="349"/>
    </location>
</feature>
<dbReference type="Pfam" id="PF00415">
    <property type="entry name" value="RCC1"/>
    <property type="match status" value="3"/>
</dbReference>
<keyword evidence="4" id="KW-1185">Reference proteome</keyword>
<feature type="repeat" description="RCC1" evidence="2">
    <location>
        <begin position="168"/>
        <end position="218"/>
    </location>
</feature>
<dbReference type="SUPFAM" id="SSF50985">
    <property type="entry name" value="RCC1/BLIP-II"/>
    <property type="match status" value="1"/>
</dbReference>
<evidence type="ECO:0000256" key="2">
    <source>
        <dbReference type="PROSITE-ProRule" id="PRU00235"/>
    </source>
</evidence>
<feature type="region of interest" description="Disordered" evidence="3">
    <location>
        <begin position="309"/>
        <end position="365"/>
    </location>
</feature>